<sequence>MADDNHAAQPYMVTIDENIPWQSPHELNTIPAYNYLYNNTETPPTTRRSQSTASILHPRAFEDIFFERAYLLTTLSAQKLRVLDLLHRYARADFELANNYPGQQKRSLRKRRSLLRCKCDEAIQQEMNLSARLNQVEMELTSREERNKLRELLQQHPQQIIYMEPTPSLAYSTCTESTCETTQFSLLDARSPEFIPAAKPTLPTISITHPSEDTETLLDENAPEIAVLRDSVTQSRRWSLQLSKPDWTDD</sequence>
<proteinExistence type="predicted"/>
<evidence type="ECO:0000313" key="2">
    <source>
        <dbReference type="Proteomes" id="UP000039046"/>
    </source>
</evidence>
<evidence type="ECO:0000313" key="1">
    <source>
        <dbReference type="EMBL" id="CEJ90087.1"/>
    </source>
</evidence>
<reference evidence="1 2" key="1">
    <citation type="journal article" date="2015" name="Genome Announc.">
        <title>Draft Genome Sequence and Gene Annotation of the Entomopathogenic Fungus Verticillium hemipterigenum.</title>
        <authorList>
            <person name="Horn F."/>
            <person name="Habel A."/>
            <person name="Scharf D.H."/>
            <person name="Dworschak J."/>
            <person name="Brakhage A.A."/>
            <person name="Guthke R."/>
            <person name="Hertweck C."/>
            <person name="Linde J."/>
        </authorList>
    </citation>
    <scope>NUCLEOTIDE SEQUENCE [LARGE SCALE GENOMIC DNA]</scope>
</reference>
<organism evidence="1 2">
    <name type="scientific">[Torrubiella] hemipterigena</name>
    <dbReference type="NCBI Taxonomy" id="1531966"/>
    <lineage>
        <taxon>Eukaryota</taxon>
        <taxon>Fungi</taxon>
        <taxon>Dikarya</taxon>
        <taxon>Ascomycota</taxon>
        <taxon>Pezizomycotina</taxon>
        <taxon>Sordariomycetes</taxon>
        <taxon>Hypocreomycetidae</taxon>
        <taxon>Hypocreales</taxon>
        <taxon>Clavicipitaceae</taxon>
        <taxon>Clavicipitaceae incertae sedis</taxon>
        <taxon>'Torrubiella' clade</taxon>
    </lineage>
</organism>
<dbReference type="OrthoDB" id="5226586at2759"/>
<dbReference type="STRING" id="1531966.A0A0A1TJV9"/>
<dbReference type="EMBL" id="CDHN01000003">
    <property type="protein sequence ID" value="CEJ90087.1"/>
    <property type="molecule type" value="Genomic_DNA"/>
</dbReference>
<keyword evidence="2" id="KW-1185">Reference proteome</keyword>
<name>A0A0A1TJV9_9HYPO</name>
<protein>
    <submittedName>
        <fullName evidence="1">Uncharacterized protein</fullName>
    </submittedName>
</protein>
<dbReference type="Proteomes" id="UP000039046">
    <property type="component" value="Unassembled WGS sequence"/>
</dbReference>
<gene>
    <name evidence="1" type="ORF">VHEMI05893</name>
</gene>
<dbReference type="AlphaFoldDB" id="A0A0A1TJV9"/>
<accession>A0A0A1TJV9</accession>
<dbReference type="HOGENOM" id="CLU_1111996_0_0_1"/>